<feature type="region of interest" description="Disordered" evidence="1">
    <location>
        <begin position="122"/>
        <end position="142"/>
    </location>
</feature>
<accession>A0A2Z3I4G5</accession>
<dbReference type="KEGG" id="phb:HYN04_12925"/>
<gene>
    <name evidence="3" type="ORF">HYN04_12925</name>
</gene>
<feature type="domain" description="Tim44-like" evidence="2">
    <location>
        <begin position="60"/>
        <end position="203"/>
    </location>
</feature>
<dbReference type="NCBIfam" id="NF033779">
    <property type="entry name" value="Tim44_TimA_adap"/>
    <property type="match status" value="1"/>
</dbReference>
<dbReference type="EMBL" id="CP029479">
    <property type="protein sequence ID" value="AWM78578.1"/>
    <property type="molecule type" value="Genomic_DNA"/>
</dbReference>
<evidence type="ECO:0000259" key="2">
    <source>
        <dbReference type="SMART" id="SM00978"/>
    </source>
</evidence>
<dbReference type="Proteomes" id="UP000247763">
    <property type="component" value="Chromosome"/>
</dbReference>
<dbReference type="OrthoDB" id="9798618at2"/>
<evidence type="ECO:0000313" key="3">
    <source>
        <dbReference type="EMBL" id="AWM78578.1"/>
    </source>
</evidence>
<dbReference type="PANTHER" id="PTHR41542:SF1">
    <property type="entry name" value="BLL5807 PROTEIN"/>
    <property type="match status" value="1"/>
</dbReference>
<dbReference type="NCBIfam" id="NF033778">
    <property type="entry name" value="trans_TimA"/>
    <property type="match status" value="1"/>
</dbReference>
<organism evidence="3 4">
    <name type="scientific">Phenylobacterium parvum</name>
    <dbReference type="NCBI Taxonomy" id="2201350"/>
    <lineage>
        <taxon>Bacteria</taxon>
        <taxon>Pseudomonadati</taxon>
        <taxon>Pseudomonadota</taxon>
        <taxon>Alphaproteobacteria</taxon>
        <taxon>Caulobacterales</taxon>
        <taxon>Caulobacteraceae</taxon>
        <taxon>Phenylobacterium</taxon>
    </lineage>
</organism>
<dbReference type="InterPro" id="IPR007379">
    <property type="entry name" value="Tim44-like_dom"/>
</dbReference>
<dbReference type="SUPFAM" id="SSF54427">
    <property type="entry name" value="NTF2-like"/>
    <property type="match status" value="1"/>
</dbReference>
<dbReference type="Gene3D" id="3.10.450.240">
    <property type="match status" value="1"/>
</dbReference>
<dbReference type="PANTHER" id="PTHR41542">
    <property type="entry name" value="BLL5807 PROTEIN"/>
    <property type="match status" value="1"/>
</dbReference>
<evidence type="ECO:0000313" key="4">
    <source>
        <dbReference type="Proteomes" id="UP000247763"/>
    </source>
</evidence>
<name>A0A2Z3I4G5_9CAUL</name>
<proteinExistence type="predicted"/>
<dbReference type="SMART" id="SM00978">
    <property type="entry name" value="Tim44"/>
    <property type="match status" value="1"/>
</dbReference>
<dbReference type="Pfam" id="PF04280">
    <property type="entry name" value="Tim44"/>
    <property type="match status" value="1"/>
</dbReference>
<feature type="region of interest" description="Disordered" evidence="1">
    <location>
        <begin position="30"/>
        <end position="60"/>
    </location>
</feature>
<feature type="compositionally biased region" description="Low complexity" evidence="1">
    <location>
        <begin position="46"/>
        <end position="60"/>
    </location>
</feature>
<evidence type="ECO:0000256" key="1">
    <source>
        <dbReference type="SAM" id="MobiDB-lite"/>
    </source>
</evidence>
<dbReference type="InterPro" id="IPR032710">
    <property type="entry name" value="NTF2-like_dom_sf"/>
</dbReference>
<keyword evidence="4" id="KW-1185">Reference proteome</keyword>
<dbReference type="RefSeq" id="WP_110451144.1">
    <property type="nucleotide sequence ID" value="NZ_CP029479.1"/>
</dbReference>
<dbReference type="AlphaFoldDB" id="A0A2Z3I4G5"/>
<reference evidence="4" key="1">
    <citation type="submission" date="2018-05" db="EMBL/GenBank/DDBJ databases">
        <title>Genome sequencing of Phenylobacterium sp. HYN0004.</title>
        <authorList>
            <person name="Yi H."/>
            <person name="Baek C."/>
        </authorList>
    </citation>
    <scope>NUCLEOTIDE SEQUENCE [LARGE SCALE GENOMIC DNA]</scope>
    <source>
        <strain evidence="4">HYN0004</strain>
    </source>
</reference>
<protein>
    <submittedName>
        <fullName evidence="3">Preprotein translocase subunit Tim44</fullName>
    </submittedName>
</protein>
<sequence length="206" mass="22381">MLQLILLAAVAAVALFQLYAVLGRRMGRQPEDRAVRPEPAGPLRRPAVPLTTEAPATEEAPEGLAAVRARDSGFDAQVFLANVRSAYRTIVTAYAAGDREALAPLLGPDVLKAFEAGIAEREAAGRQESVDMPHPPRSDVEHAEVDGDLARISVRFLGELTQTQKGGAEDELRVFERRTAEVWTFEKDLTDRNAAWRLVGVDVAEA</sequence>